<name>A0ACC2NDD9_9HYME</name>
<reference evidence="1" key="1">
    <citation type="submission" date="2023-04" db="EMBL/GenBank/DDBJ databases">
        <title>A chromosome-level genome assembly of the parasitoid wasp Eretmocerus hayati.</title>
        <authorList>
            <person name="Zhong Y."/>
            <person name="Liu S."/>
            <person name="Liu Y."/>
        </authorList>
    </citation>
    <scope>NUCLEOTIDE SEQUENCE</scope>
    <source>
        <strain evidence="1">ZJU_SS_LIU_2023</strain>
    </source>
</reference>
<proteinExistence type="predicted"/>
<gene>
    <name evidence="1" type="ORF">QAD02_000227</name>
</gene>
<evidence type="ECO:0000313" key="1">
    <source>
        <dbReference type="EMBL" id="KAJ8668968.1"/>
    </source>
</evidence>
<protein>
    <submittedName>
        <fullName evidence="1">Uncharacterized protein</fullName>
    </submittedName>
</protein>
<dbReference type="EMBL" id="CM056743">
    <property type="protein sequence ID" value="KAJ8668968.1"/>
    <property type="molecule type" value="Genomic_DNA"/>
</dbReference>
<organism evidence="1 2">
    <name type="scientific">Eretmocerus hayati</name>
    <dbReference type="NCBI Taxonomy" id="131215"/>
    <lineage>
        <taxon>Eukaryota</taxon>
        <taxon>Metazoa</taxon>
        <taxon>Ecdysozoa</taxon>
        <taxon>Arthropoda</taxon>
        <taxon>Hexapoda</taxon>
        <taxon>Insecta</taxon>
        <taxon>Pterygota</taxon>
        <taxon>Neoptera</taxon>
        <taxon>Endopterygota</taxon>
        <taxon>Hymenoptera</taxon>
        <taxon>Apocrita</taxon>
        <taxon>Proctotrupomorpha</taxon>
        <taxon>Chalcidoidea</taxon>
        <taxon>Aphelinidae</taxon>
        <taxon>Aphelininae</taxon>
        <taxon>Eretmocerus</taxon>
    </lineage>
</organism>
<accession>A0ACC2NDD9</accession>
<evidence type="ECO:0000313" key="2">
    <source>
        <dbReference type="Proteomes" id="UP001239111"/>
    </source>
</evidence>
<sequence length="170" mass="19241">MDVDGSEPIITDSPEDTDCISDMDFENVNHSDIDALDLMPLNRMIPPGAGKNTISARSENVKRNAERVAELFVKKTLSLREMVDLIYKCRMILSRYLARTKNLSEMAEQLDRITKDRKFVSLTYFLRCTRGGGHADYFEADLVDESTSRISSPLLGMKNNRRNSCALLLS</sequence>
<dbReference type="Proteomes" id="UP001239111">
    <property type="component" value="Chromosome 3"/>
</dbReference>
<comment type="caution">
    <text evidence="1">The sequence shown here is derived from an EMBL/GenBank/DDBJ whole genome shotgun (WGS) entry which is preliminary data.</text>
</comment>
<keyword evidence="2" id="KW-1185">Reference proteome</keyword>